<sequence>LKSAQDEGITVQAVGAPRYRLIVKSTDYLKAEKQLKEAAQKCIEIVEKEGGEGEFLRELT</sequence>
<keyword evidence="1" id="KW-0648">Protein biosynthesis</keyword>
<protein>
    <submittedName>
        <fullName evidence="1">Translation initiation factor IF-2 subunit alpha</fullName>
    </submittedName>
</protein>
<feature type="non-terminal residue" evidence="1">
    <location>
        <position position="1"/>
    </location>
</feature>
<accession>A0A7J4MWV4</accession>
<dbReference type="SUPFAM" id="SSF110993">
    <property type="entry name" value="eIF-2-alpha, C-terminal domain"/>
    <property type="match status" value="1"/>
</dbReference>
<evidence type="ECO:0000313" key="2">
    <source>
        <dbReference type="Proteomes" id="UP000538031"/>
    </source>
</evidence>
<name>A0A7J4MWV4_METTF</name>
<dbReference type="GO" id="GO:0003743">
    <property type="term" value="F:translation initiation factor activity"/>
    <property type="evidence" value="ECO:0007669"/>
    <property type="project" value="UniProtKB-KW"/>
</dbReference>
<dbReference type="EMBL" id="DUHT01000065">
    <property type="protein sequence ID" value="HIH65116.1"/>
    <property type="molecule type" value="Genomic_DNA"/>
</dbReference>
<keyword evidence="1" id="KW-0396">Initiation factor</keyword>
<comment type="caution">
    <text evidence="1">The sequence shown here is derived from an EMBL/GenBank/DDBJ whole genome shotgun (WGS) entry which is preliminary data.</text>
</comment>
<dbReference type="AlphaFoldDB" id="A0A7J4MWV4"/>
<dbReference type="InterPro" id="IPR024055">
    <property type="entry name" value="TIF2_asu_C"/>
</dbReference>
<dbReference type="Proteomes" id="UP000538031">
    <property type="component" value="Unassembled WGS sequence"/>
</dbReference>
<dbReference type="Gene3D" id="3.30.70.1130">
    <property type="entry name" value="EIF_2_alpha"/>
    <property type="match status" value="1"/>
</dbReference>
<proteinExistence type="predicted"/>
<reference evidence="2" key="1">
    <citation type="journal article" date="2020" name="bioRxiv">
        <title>A rank-normalized archaeal taxonomy based on genome phylogeny resolves widespread incomplete and uneven classifications.</title>
        <authorList>
            <person name="Rinke C."/>
            <person name="Chuvochina M."/>
            <person name="Mussig A.J."/>
            <person name="Chaumeil P.-A."/>
            <person name="Waite D.W."/>
            <person name="Whitman W.B."/>
            <person name="Parks D.H."/>
            <person name="Hugenholtz P."/>
        </authorList>
    </citation>
    <scope>NUCLEOTIDE SEQUENCE [LARGE SCALE GENOMIC DNA]</scope>
</reference>
<gene>
    <name evidence="1" type="ORF">HA285_05935</name>
</gene>
<organism evidence="1 2">
    <name type="scientific">Methanothermobacter thermautotrophicus</name>
    <name type="common">Methanobacterium thermoformicicum</name>
    <dbReference type="NCBI Taxonomy" id="145262"/>
    <lineage>
        <taxon>Archaea</taxon>
        <taxon>Methanobacteriati</taxon>
        <taxon>Methanobacteriota</taxon>
        <taxon>Methanomada group</taxon>
        <taxon>Methanobacteria</taxon>
        <taxon>Methanobacteriales</taxon>
        <taxon>Methanobacteriaceae</taxon>
        <taxon>Methanothermobacter</taxon>
    </lineage>
</organism>
<evidence type="ECO:0000313" key="1">
    <source>
        <dbReference type="EMBL" id="HIH65116.1"/>
    </source>
</evidence>